<dbReference type="EMBL" id="CP147246">
    <property type="protein sequence ID" value="WYJ94519.1"/>
    <property type="molecule type" value="Genomic_DNA"/>
</dbReference>
<keyword evidence="3" id="KW-1185">Reference proteome</keyword>
<reference evidence="2" key="3">
    <citation type="submission" date="2024-03" db="EMBL/GenBank/DDBJ databases">
        <title>The Genome Sequence of Enterococcus sp. DIV0238c.</title>
        <authorList>
            <consortium name="The Broad Institute Genomics Platform"/>
            <consortium name="The Broad Institute Microbial Omics Core"/>
            <consortium name="The Broad Institute Genomic Center for Infectious Diseases"/>
            <person name="Earl A."/>
            <person name="Manson A."/>
            <person name="Gilmore M."/>
            <person name="Schwartman J."/>
            <person name="Shea T."/>
            <person name="Abouelleil A."/>
            <person name="Cao P."/>
            <person name="Chapman S."/>
            <person name="Cusick C."/>
            <person name="Young S."/>
            <person name="Neafsey D."/>
            <person name="Nusbaum C."/>
            <person name="Birren B."/>
        </authorList>
    </citation>
    <scope>NUCLEOTIDE SEQUENCE</scope>
    <source>
        <strain evidence="2">9D6_DIV0238</strain>
    </source>
</reference>
<evidence type="ECO:0000313" key="1">
    <source>
        <dbReference type="EMBL" id="OUZ30427.1"/>
    </source>
</evidence>
<dbReference type="Proteomes" id="UP000196151">
    <property type="component" value="Chromosome"/>
</dbReference>
<dbReference type="AlphaFoldDB" id="A0A200J1B9"/>
<sequence>MSGGQLVYYGQDILLESYSEEAEFVKCVIDLSIMTMEIVCKNIIVKEIDMKDVSFLWNDKNKKNL</sequence>
<proteinExistence type="predicted"/>
<evidence type="ECO:0000313" key="3">
    <source>
        <dbReference type="Proteomes" id="UP000196151"/>
    </source>
</evidence>
<reference evidence="2" key="2">
    <citation type="submission" date="2017-05" db="EMBL/GenBank/DDBJ databases">
        <authorList>
            <consortium name="The Broad Institute Genomics Platform"/>
            <consortium name="The Broad Institute Genomic Center for Infectious Diseases"/>
            <person name="Earl A."/>
            <person name="Manson A."/>
            <person name="Schwartman J."/>
            <person name="Gilmore M."/>
            <person name="Abouelleil A."/>
            <person name="Cao P."/>
            <person name="Chapman S."/>
            <person name="Cusick C."/>
            <person name="Shea T."/>
            <person name="Young S."/>
            <person name="Neafsey D."/>
            <person name="Nusbaum C."/>
            <person name="Birren B."/>
        </authorList>
    </citation>
    <scope>NUCLEOTIDE SEQUENCE</scope>
    <source>
        <strain evidence="2">9D6_DIV0238</strain>
    </source>
</reference>
<gene>
    <name evidence="2" type="ORF">A5889_002032</name>
    <name evidence="1" type="ORF">A5889_002715</name>
</gene>
<accession>A0A200J1B9</accession>
<dbReference type="EMBL" id="NIBQ01000003">
    <property type="protein sequence ID" value="OUZ30427.1"/>
    <property type="molecule type" value="Genomic_DNA"/>
</dbReference>
<name>A0A200J1B9_9ENTE</name>
<organism evidence="1">
    <name type="scientific">Candidatus Enterococcus dunnyi</name>
    <dbReference type="NCBI Taxonomy" id="1834192"/>
    <lineage>
        <taxon>Bacteria</taxon>
        <taxon>Bacillati</taxon>
        <taxon>Bacillota</taxon>
        <taxon>Bacilli</taxon>
        <taxon>Lactobacillales</taxon>
        <taxon>Enterococcaceae</taxon>
        <taxon>Enterococcus</taxon>
    </lineage>
</organism>
<reference evidence="1" key="1">
    <citation type="submission" date="2017-05" db="EMBL/GenBank/DDBJ databases">
        <title>The Genome Sequence of Enterococcus sp. 9D6_DIV0238.</title>
        <authorList>
            <consortium name="The Broad Institute Genomics Platform"/>
            <consortium name="The Broad Institute Genomic Center for Infectious Diseases"/>
            <person name="Earl A."/>
            <person name="Manson A."/>
            <person name="Schwartman J."/>
            <person name="Gilmore M."/>
            <person name="Abouelleil A."/>
            <person name="Cao P."/>
            <person name="Chapman S."/>
            <person name="Cusick C."/>
            <person name="Shea T."/>
            <person name="Young S."/>
            <person name="Neafsey D."/>
            <person name="Nusbaum C."/>
            <person name="Birren B."/>
        </authorList>
    </citation>
    <scope>NUCLEOTIDE SEQUENCE [LARGE SCALE GENOMIC DNA]</scope>
    <source>
        <strain evidence="1">9D6_DIV0238</strain>
    </source>
</reference>
<protein>
    <submittedName>
        <fullName evidence="1">Uncharacterized protein</fullName>
    </submittedName>
</protein>
<evidence type="ECO:0000313" key="2">
    <source>
        <dbReference type="EMBL" id="WYJ94519.1"/>
    </source>
</evidence>